<dbReference type="EMBL" id="JAFIQS020000011">
    <property type="protein sequence ID" value="KAH9476136.1"/>
    <property type="molecule type" value="Genomic_DNA"/>
</dbReference>
<evidence type="ECO:0000313" key="1">
    <source>
        <dbReference type="EMBL" id="KAH9476136.1"/>
    </source>
</evidence>
<accession>A0ACB8GKC9</accession>
<evidence type="ECO:0000313" key="2">
    <source>
        <dbReference type="Proteomes" id="UP000664032"/>
    </source>
</evidence>
<keyword evidence="2" id="KW-1185">Reference proteome</keyword>
<comment type="caution">
    <text evidence="1">The sequence shown here is derived from an EMBL/GenBank/DDBJ whole genome shotgun (WGS) entry which is preliminary data.</text>
</comment>
<proteinExistence type="predicted"/>
<protein>
    <submittedName>
        <fullName evidence="1">Cytochrome P450 monooxygenase COX1</fullName>
    </submittedName>
</protein>
<keyword evidence="1" id="KW-0560">Oxidoreductase</keyword>
<name>A0ACB8GKC9_PSICU</name>
<gene>
    <name evidence="1" type="ORF">JR316_0011707</name>
</gene>
<dbReference type="Proteomes" id="UP000664032">
    <property type="component" value="Unassembled WGS sequence"/>
</dbReference>
<sequence length="139" mass="15397">MYHGTWGTAGLTWLCAAVGHVSSEDDEYDGYFIPRGTVVLGNAWTILHDPEEFKDPLEFNPDRYLKDGKLDPNIAQPLALDDERLHITTNSICPGRHMSDNGLYCIISSVLSVFEIKPFIDDGGNPVIPKPEFTSGMLS</sequence>
<organism evidence="1 2">
    <name type="scientific">Psilocybe cubensis</name>
    <name type="common">Psychedelic mushroom</name>
    <name type="synonym">Stropharia cubensis</name>
    <dbReference type="NCBI Taxonomy" id="181762"/>
    <lineage>
        <taxon>Eukaryota</taxon>
        <taxon>Fungi</taxon>
        <taxon>Dikarya</taxon>
        <taxon>Basidiomycota</taxon>
        <taxon>Agaricomycotina</taxon>
        <taxon>Agaricomycetes</taxon>
        <taxon>Agaricomycetidae</taxon>
        <taxon>Agaricales</taxon>
        <taxon>Agaricineae</taxon>
        <taxon>Strophariaceae</taxon>
        <taxon>Psilocybe</taxon>
    </lineage>
</organism>
<reference evidence="1" key="1">
    <citation type="submission" date="2021-10" db="EMBL/GenBank/DDBJ databases">
        <title>Psilocybe cubensis genome.</title>
        <authorList>
            <person name="Mckernan K.J."/>
            <person name="Crawford S."/>
            <person name="Trippe A."/>
            <person name="Kane L.T."/>
            <person name="Mclaughlin S."/>
        </authorList>
    </citation>
    <scope>NUCLEOTIDE SEQUENCE</scope>
    <source>
        <strain evidence="1">MGC-MH-2018</strain>
    </source>
</reference>
<keyword evidence="1" id="KW-0503">Monooxygenase</keyword>